<accession>A0A512C1U6</accession>
<dbReference type="PROSITE" id="PS50931">
    <property type="entry name" value="HTH_LYSR"/>
    <property type="match status" value="1"/>
</dbReference>
<dbReference type="GO" id="GO:0003700">
    <property type="term" value="F:DNA-binding transcription factor activity"/>
    <property type="evidence" value="ECO:0007669"/>
    <property type="project" value="InterPro"/>
</dbReference>
<sequence length="295" mass="32808">MLNLRQLEIFRAIMVAGSLTGAGRHLQMSQPAVSKAVRRMEDLVGFQLFRRIHGRAQPTPEATNLFREVDKVFYSVSIVEKYARDLRDAQTGVLTLACTPTMSCSFVTGAIARFRRQRPKVRIWLQTATTKEILDLAASAQVDLGVIYSPAEHPAVSVTPLFETELMCVMAPDHPLASKASLRPSDLAPHAIITNMRSERFYELLNAAFQKEKLVCDAIIGTNSTITACSLAQEGSGVAIVEPMGVRELFPRTVLRPFRPSIIVTPRIVRPRQVALSRVGRSFLTILQQQRPDLK</sequence>
<dbReference type="RefSeq" id="WP_147022878.1">
    <property type="nucleotide sequence ID" value="NZ_BJYU01000162.1"/>
</dbReference>
<dbReference type="Gene3D" id="3.40.190.290">
    <property type="match status" value="1"/>
</dbReference>
<dbReference type="InterPro" id="IPR005119">
    <property type="entry name" value="LysR_subst-bd"/>
</dbReference>
<proteinExistence type="inferred from homology"/>
<dbReference type="PANTHER" id="PTHR30427">
    <property type="entry name" value="TRANSCRIPTIONAL ACTIVATOR PROTEIN LYSR"/>
    <property type="match status" value="1"/>
</dbReference>
<organism evidence="6 7">
    <name type="scientific">Microvirga aerophila</name>
    <dbReference type="NCBI Taxonomy" id="670291"/>
    <lineage>
        <taxon>Bacteria</taxon>
        <taxon>Pseudomonadati</taxon>
        <taxon>Pseudomonadota</taxon>
        <taxon>Alphaproteobacteria</taxon>
        <taxon>Hyphomicrobiales</taxon>
        <taxon>Methylobacteriaceae</taxon>
        <taxon>Microvirga</taxon>
    </lineage>
</organism>
<name>A0A512C1U6_9HYPH</name>
<dbReference type="SUPFAM" id="SSF46785">
    <property type="entry name" value="Winged helix' DNA-binding domain"/>
    <property type="match status" value="1"/>
</dbReference>
<protein>
    <submittedName>
        <fullName evidence="6">LysR family transcriptional regulator</fullName>
    </submittedName>
</protein>
<evidence type="ECO:0000256" key="3">
    <source>
        <dbReference type="ARBA" id="ARBA00023125"/>
    </source>
</evidence>
<dbReference type="Pfam" id="PF03466">
    <property type="entry name" value="LysR_substrate"/>
    <property type="match status" value="1"/>
</dbReference>
<dbReference type="PRINTS" id="PR00039">
    <property type="entry name" value="HTHLYSR"/>
</dbReference>
<keyword evidence="7" id="KW-1185">Reference proteome</keyword>
<dbReference type="GO" id="GO:0010628">
    <property type="term" value="P:positive regulation of gene expression"/>
    <property type="evidence" value="ECO:0007669"/>
    <property type="project" value="TreeGrafter"/>
</dbReference>
<keyword evidence="4" id="KW-0804">Transcription</keyword>
<keyword evidence="3" id="KW-0238">DNA-binding</keyword>
<dbReference type="InterPro" id="IPR036388">
    <property type="entry name" value="WH-like_DNA-bd_sf"/>
</dbReference>
<dbReference type="PANTHER" id="PTHR30427:SF1">
    <property type="entry name" value="TRANSCRIPTIONAL ACTIVATOR PROTEIN LYSR"/>
    <property type="match status" value="1"/>
</dbReference>
<evidence type="ECO:0000256" key="4">
    <source>
        <dbReference type="ARBA" id="ARBA00023163"/>
    </source>
</evidence>
<dbReference type="InterPro" id="IPR000847">
    <property type="entry name" value="LysR_HTH_N"/>
</dbReference>
<comment type="similarity">
    <text evidence="1">Belongs to the LysR transcriptional regulatory family.</text>
</comment>
<comment type="caution">
    <text evidence="6">The sequence shown here is derived from an EMBL/GenBank/DDBJ whole genome shotgun (WGS) entry which is preliminary data.</text>
</comment>
<dbReference type="InterPro" id="IPR036390">
    <property type="entry name" value="WH_DNA-bd_sf"/>
</dbReference>
<evidence type="ECO:0000313" key="6">
    <source>
        <dbReference type="EMBL" id="GEO18182.1"/>
    </source>
</evidence>
<evidence type="ECO:0000259" key="5">
    <source>
        <dbReference type="PROSITE" id="PS50931"/>
    </source>
</evidence>
<evidence type="ECO:0000256" key="2">
    <source>
        <dbReference type="ARBA" id="ARBA00023015"/>
    </source>
</evidence>
<dbReference type="Gene3D" id="1.10.10.10">
    <property type="entry name" value="Winged helix-like DNA-binding domain superfamily/Winged helix DNA-binding domain"/>
    <property type="match status" value="1"/>
</dbReference>
<feature type="domain" description="HTH lysR-type" evidence="5">
    <location>
        <begin position="2"/>
        <end position="59"/>
    </location>
</feature>
<evidence type="ECO:0000256" key="1">
    <source>
        <dbReference type="ARBA" id="ARBA00009437"/>
    </source>
</evidence>
<gene>
    <name evidence="6" type="ORF">MAE02_58780</name>
</gene>
<reference evidence="6 7" key="1">
    <citation type="submission" date="2019-07" db="EMBL/GenBank/DDBJ databases">
        <title>Whole genome shotgun sequence of Microvirga aerophila NBRC 106136.</title>
        <authorList>
            <person name="Hosoyama A."/>
            <person name="Uohara A."/>
            <person name="Ohji S."/>
            <person name="Ichikawa N."/>
        </authorList>
    </citation>
    <scope>NUCLEOTIDE SEQUENCE [LARGE SCALE GENOMIC DNA]</scope>
    <source>
        <strain evidence="6 7">NBRC 106136</strain>
    </source>
</reference>
<dbReference type="SUPFAM" id="SSF53850">
    <property type="entry name" value="Periplasmic binding protein-like II"/>
    <property type="match status" value="1"/>
</dbReference>
<dbReference type="GO" id="GO:0009089">
    <property type="term" value="P:lysine biosynthetic process via diaminopimelate"/>
    <property type="evidence" value="ECO:0007669"/>
    <property type="project" value="TreeGrafter"/>
</dbReference>
<dbReference type="Proteomes" id="UP000321085">
    <property type="component" value="Unassembled WGS sequence"/>
</dbReference>
<keyword evidence="2" id="KW-0805">Transcription regulation</keyword>
<evidence type="ECO:0000313" key="7">
    <source>
        <dbReference type="Proteomes" id="UP000321085"/>
    </source>
</evidence>
<dbReference type="GO" id="GO:0043565">
    <property type="term" value="F:sequence-specific DNA binding"/>
    <property type="evidence" value="ECO:0007669"/>
    <property type="project" value="TreeGrafter"/>
</dbReference>
<dbReference type="EMBL" id="BJYU01000162">
    <property type="protein sequence ID" value="GEO18182.1"/>
    <property type="molecule type" value="Genomic_DNA"/>
</dbReference>
<dbReference type="Pfam" id="PF00126">
    <property type="entry name" value="HTH_1"/>
    <property type="match status" value="1"/>
</dbReference>
<dbReference type="AlphaFoldDB" id="A0A512C1U6"/>